<keyword evidence="2" id="KW-1185">Reference proteome</keyword>
<dbReference type="SUPFAM" id="SSF50104">
    <property type="entry name" value="Translation proteins SH3-like domain"/>
    <property type="match status" value="1"/>
</dbReference>
<protein>
    <recommendedName>
        <fullName evidence="3">LSU ribosomal protein L14E</fullName>
    </recommendedName>
</protein>
<dbReference type="STRING" id="545697.HMPREF0216_01177"/>
<dbReference type="OrthoDB" id="1683515at2"/>
<proteinExistence type="predicted"/>
<reference evidence="1 2" key="1">
    <citation type="submission" date="2012-05" db="EMBL/GenBank/DDBJ databases">
        <authorList>
            <person name="Weinstock G."/>
            <person name="Sodergren E."/>
            <person name="Lobos E.A."/>
            <person name="Fulton L."/>
            <person name="Fulton R."/>
            <person name="Courtney L."/>
            <person name="Fronick C."/>
            <person name="O'Laughlin M."/>
            <person name="Godfrey J."/>
            <person name="Wilson R.M."/>
            <person name="Miner T."/>
            <person name="Farmer C."/>
            <person name="Delehaunty K."/>
            <person name="Cordes M."/>
            <person name="Minx P."/>
            <person name="Tomlinson C."/>
            <person name="Chen J."/>
            <person name="Wollam A."/>
            <person name="Pepin K.H."/>
            <person name="Bhonagiri V."/>
            <person name="Zhang X."/>
            <person name="Suruliraj S."/>
            <person name="Warren W."/>
            <person name="Mitreva M."/>
            <person name="Mardis E.R."/>
            <person name="Wilson R.K."/>
        </authorList>
    </citation>
    <scope>NUCLEOTIDE SEQUENCE [LARGE SCALE GENOMIC DNA]</scope>
    <source>
        <strain evidence="1 2">DSM 1785</strain>
    </source>
</reference>
<evidence type="ECO:0000313" key="1">
    <source>
        <dbReference type="EMBL" id="EKY27820.1"/>
    </source>
</evidence>
<evidence type="ECO:0008006" key="3">
    <source>
        <dbReference type="Google" id="ProtNLM"/>
    </source>
</evidence>
<dbReference type="InterPro" id="IPR014722">
    <property type="entry name" value="Rib_uL2_dom2"/>
</dbReference>
<comment type="caution">
    <text evidence="1">The sequence shown here is derived from an EMBL/GenBank/DDBJ whole genome shotgun (WGS) entry which is preliminary data.</text>
</comment>
<dbReference type="AlphaFoldDB" id="L1QJI5"/>
<organism evidence="1 2">
    <name type="scientific">Clostridium celatum DSM 1785</name>
    <dbReference type="NCBI Taxonomy" id="545697"/>
    <lineage>
        <taxon>Bacteria</taxon>
        <taxon>Bacillati</taxon>
        <taxon>Bacillota</taxon>
        <taxon>Clostridia</taxon>
        <taxon>Eubacteriales</taxon>
        <taxon>Clostridiaceae</taxon>
        <taxon>Clostridium</taxon>
    </lineage>
</organism>
<name>L1QJI5_9CLOT</name>
<evidence type="ECO:0000313" key="2">
    <source>
        <dbReference type="Proteomes" id="UP000010420"/>
    </source>
</evidence>
<dbReference type="HOGENOM" id="CLU_168121_0_0_9"/>
<dbReference type="RefSeq" id="WP_005212091.1">
    <property type="nucleotide sequence ID" value="NZ_KB291623.1"/>
</dbReference>
<dbReference type="EMBL" id="AMEZ01000031">
    <property type="protein sequence ID" value="EKY27820.1"/>
    <property type="molecule type" value="Genomic_DNA"/>
</dbReference>
<dbReference type="PATRIC" id="fig|545697.3.peg.1157"/>
<accession>L1QJI5</accession>
<dbReference type="Gene3D" id="2.30.30.30">
    <property type="match status" value="1"/>
</dbReference>
<sequence>MAKVIIEVKNLQNNDLIGKIVLSKCGRDKDHYYVIVDKVDDDYYLLSNGSNKKVQMPKKKKLKHFNVLEDVDDEIKASIMLKEKGTDLKIKRFLKLKGIVKEG</sequence>
<dbReference type="InterPro" id="IPR008991">
    <property type="entry name" value="Translation_prot_SH3-like_sf"/>
</dbReference>
<gene>
    <name evidence="1" type="ORF">HMPREF0216_01177</name>
</gene>
<dbReference type="eggNOG" id="COG2163">
    <property type="taxonomic scope" value="Bacteria"/>
</dbReference>
<dbReference type="Proteomes" id="UP000010420">
    <property type="component" value="Unassembled WGS sequence"/>
</dbReference>